<dbReference type="Proteomes" id="UP000305067">
    <property type="component" value="Unassembled WGS sequence"/>
</dbReference>
<proteinExistence type="inferred from homology"/>
<dbReference type="OrthoDB" id="10249309at2759"/>
<dbReference type="InterPro" id="IPR051501">
    <property type="entry name" value="eIF2B_alpha/beta/delta"/>
</dbReference>
<name>A0A5C3R837_9AGAR</name>
<reference evidence="11 12" key="1">
    <citation type="journal article" date="2019" name="Nat. Ecol. Evol.">
        <title>Megaphylogeny resolves global patterns of mushroom evolution.</title>
        <authorList>
            <person name="Varga T."/>
            <person name="Krizsan K."/>
            <person name="Foldi C."/>
            <person name="Dima B."/>
            <person name="Sanchez-Garcia M."/>
            <person name="Sanchez-Ramirez S."/>
            <person name="Szollosi G.J."/>
            <person name="Szarkandi J.G."/>
            <person name="Papp V."/>
            <person name="Albert L."/>
            <person name="Andreopoulos W."/>
            <person name="Angelini C."/>
            <person name="Antonin V."/>
            <person name="Barry K.W."/>
            <person name="Bougher N.L."/>
            <person name="Buchanan P."/>
            <person name="Buyck B."/>
            <person name="Bense V."/>
            <person name="Catcheside P."/>
            <person name="Chovatia M."/>
            <person name="Cooper J."/>
            <person name="Damon W."/>
            <person name="Desjardin D."/>
            <person name="Finy P."/>
            <person name="Geml J."/>
            <person name="Haridas S."/>
            <person name="Hughes K."/>
            <person name="Justo A."/>
            <person name="Karasinski D."/>
            <person name="Kautmanova I."/>
            <person name="Kiss B."/>
            <person name="Kocsube S."/>
            <person name="Kotiranta H."/>
            <person name="LaButti K.M."/>
            <person name="Lechner B.E."/>
            <person name="Liimatainen K."/>
            <person name="Lipzen A."/>
            <person name="Lukacs Z."/>
            <person name="Mihaltcheva S."/>
            <person name="Morgado L.N."/>
            <person name="Niskanen T."/>
            <person name="Noordeloos M.E."/>
            <person name="Ohm R.A."/>
            <person name="Ortiz-Santana B."/>
            <person name="Ovrebo C."/>
            <person name="Racz N."/>
            <person name="Riley R."/>
            <person name="Savchenko A."/>
            <person name="Shiryaev A."/>
            <person name="Soop K."/>
            <person name="Spirin V."/>
            <person name="Szebenyi C."/>
            <person name="Tomsovsky M."/>
            <person name="Tulloss R.E."/>
            <person name="Uehling J."/>
            <person name="Grigoriev I.V."/>
            <person name="Vagvolgyi C."/>
            <person name="Papp T."/>
            <person name="Martin F.M."/>
            <person name="Miettinen O."/>
            <person name="Hibbett D.S."/>
            <person name="Nagy L.G."/>
        </authorList>
    </citation>
    <scope>NUCLEOTIDE SEQUENCE [LARGE SCALE GENOMIC DNA]</scope>
    <source>
        <strain evidence="11 12">CBS 309.79</strain>
    </source>
</reference>
<dbReference type="SUPFAM" id="SSF100950">
    <property type="entry name" value="NagB/RpiA/CoA transferase-like"/>
    <property type="match status" value="1"/>
</dbReference>
<evidence type="ECO:0000256" key="5">
    <source>
        <dbReference type="ARBA" id="ARBA00022917"/>
    </source>
</evidence>
<dbReference type="InterPro" id="IPR042529">
    <property type="entry name" value="IF_2B-like_C"/>
</dbReference>
<dbReference type="PANTHER" id="PTHR45860">
    <property type="entry name" value="TRANSLATION INITIATION FACTOR EIF-2B SUBUNIT ALPHA"/>
    <property type="match status" value="1"/>
</dbReference>
<dbReference type="Pfam" id="PF01008">
    <property type="entry name" value="IF-2B"/>
    <property type="match status" value="1"/>
</dbReference>
<dbReference type="GO" id="GO:0003743">
    <property type="term" value="F:translation initiation factor activity"/>
    <property type="evidence" value="ECO:0007669"/>
    <property type="project" value="UniProtKB-KW"/>
</dbReference>
<dbReference type="InterPro" id="IPR000649">
    <property type="entry name" value="IF-2B-related"/>
</dbReference>
<dbReference type="AlphaFoldDB" id="A0A5C3R837"/>
<keyword evidence="3" id="KW-0963">Cytoplasm</keyword>
<dbReference type="PANTHER" id="PTHR45860:SF1">
    <property type="entry name" value="TRANSLATION INITIATION FACTOR EIF-2B SUBUNIT ALPHA"/>
    <property type="match status" value="1"/>
</dbReference>
<evidence type="ECO:0000256" key="4">
    <source>
        <dbReference type="ARBA" id="ARBA00022540"/>
    </source>
</evidence>
<gene>
    <name evidence="11" type="ORF">BDV98DRAFT_558089</name>
</gene>
<dbReference type="GO" id="GO:0005829">
    <property type="term" value="C:cytosol"/>
    <property type="evidence" value="ECO:0007669"/>
    <property type="project" value="UniProtKB-SubCell"/>
</dbReference>
<evidence type="ECO:0000313" key="11">
    <source>
        <dbReference type="EMBL" id="TFL07574.1"/>
    </source>
</evidence>
<sequence>MTFDIYAAYRAHLTDDQMSPPLAGILALAEMIKNSDAGTMFELTKELKDAAEALKKQATNPIGLSAGCDLFVAFTTLFPHDSAQSFSDLRNQLVQHGEKYVEEALTYRQKIAQLSLAFIKDDSIILTHSYSRVVMQTLLHAHQTKRISVYVTEARPRGLGVKTYENLTSAGIPCTIVLDSAVAYVMDKVDFCLVGSEAVVESGGLINAVGSNQIAVIAKAANKPFYALAESYKFHRSFPLNTYDLPTHTETTLALPRPMQRPMGLTARPSVMPRKNVPPSETATPNSVVDFTPTTMSIEQMSRNPQVDYTRPDLISLVFSDVGSLTPEGVSQYLVGMFAG</sequence>
<evidence type="ECO:0000256" key="1">
    <source>
        <dbReference type="ARBA" id="ARBA00004514"/>
    </source>
</evidence>
<accession>A0A5C3R837</accession>
<dbReference type="Gene3D" id="1.20.120.1070">
    <property type="entry name" value="Translation initiation factor eIF-2B, N-terminal domain"/>
    <property type="match status" value="1"/>
</dbReference>
<keyword evidence="4" id="KW-0396">Initiation factor</keyword>
<dbReference type="InterPro" id="IPR037171">
    <property type="entry name" value="NagB/RpiA_transferase-like"/>
</dbReference>
<evidence type="ECO:0000256" key="10">
    <source>
        <dbReference type="SAM" id="MobiDB-lite"/>
    </source>
</evidence>
<evidence type="ECO:0000256" key="7">
    <source>
        <dbReference type="ARBA" id="ARBA00044236"/>
    </source>
</evidence>
<dbReference type="GO" id="GO:0005851">
    <property type="term" value="C:eukaryotic translation initiation factor 2B complex"/>
    <property type="evidence" value="ECO:0007669"/>
    <property type="project" value="TreeGrafter"/>
</dbReference>
<evidence type="ECO:0000256" key="3">
    <source>
        <dbReference type="ARBA" id="ARBA00022490"/>
    </source>
</evidence>
<evidence type="ECO:0000313" key="12">
    <source>
        <dbReference type="Proteomes" id="UP000305067"/>
    </source>
</evidence>
<dbReference type="GO" id="GO:0016740">
    <property type="term" value="F:transferase activity"/>
    <property type="evidence" value="ECO:0007669"/>
    <property type="project" value="UniProtKB-KW"/>
</dbReference>
<organism evidence="11 12">
    <name type="scientific">Pterulicium gracile</name>
    <dbReference type="NCBI Taxonomy" id="1884261"/>
    <lineage>
        <taxon>Eukaryota</taxon>
        <taxon>Fungi</taxon>
        <taxon>Dikarya</taxon>
        <taxon>Basidiomycota</taxon>
        <taxon>Agaricomycotina</taxon>
        <taxon>Agaricomycetes</taxon>
        <taxon>Agaricomycetidae</taxon>
        <taxon>Agaricales</taxon>
        <taxon>Pleurotineae</taxon>
        <taxon>Pterulaceae</taxon>
        <taxon>Pterulicium</taxon>
    </lineage>
</organism>
<protein>
    <recommendedName>
        <fullName evidence="6">Translation initiation factor eIF2B subunit alpha</fullName>
    </recommendedName>
    <alternativeName>
        <fullName evidence="7">eIF2B GDP-GTP exchange factor subunit alpha</fullName>
    </alternativeName>
</protein>
<evidence type="ECO:0000256" key="9">
    <source>
        <dbReference type="RuleBase" id="RU003814"/>
    </source>
</evidence>
<evidence type="ECO:0000256" key="6">
    <source>
        <dbReference type="ARBA" id="ARBA00044208"/>
    </source>
</evidence>
<feature type="compositionally biased region" description="Polar residues" evidence="10">
    <location>
        <begin position="279"/>
        <end position="289"/>
    </location>
</feature>
<comment type="subcellular location">
    <subcellularLocation>
        <location evidence="1">Cytoplasm</location>
        <location evidence="1">Cytosol</location>
    </subcellularLocation>
</comment>
<comment type="similarity">
    <text evidence="2 9">Belongs to the eIF-2B alpha/beta/delta subunits family.</text>
</comment>
<evidence type="ECO:0000256" key="2">
    <source>
        <dbReference type="ARBA" id="ARBA00007251"/>
    </source>
</evidence>
<dbReference type="Gene3D" id="3.40.50.10470">
    <property type="entry name" value="Translation initiation factor eif-2b, domain 2"/>
    <property type="match status" value="1"/>
</dbReference>
<keyword evidence="5" id="KW-0648">Protein biosynthesis</keyword>
<dbReference type="InterPro" id="IPR042528">
    <property type="entry name" value="elF-2B_alpha_N"/>
</dbReference>
<dbReference type="GO" id="GO:0005085">
    <property type="term" value="F:guanyl-nucleotide exchange factor activity"/>
    <property type="evidence" value="ECO:0007669"/>
    <property type="project" value="TreeGrafter"/>
</dbReference>
<keyword evidence="11" id="KW-0808">Transferase</keyword>
<keyword evidence="12" id="KW-1185">Reference proteome</keyword>
<feature type="region of interest" description="Disordered" evidence="10">
    <location>
        <begin position="268"/>
        <end position="289"/>
    </location>
</feature>
<comment type="subunit">
    <text evidence="8">Component of the translation initiation factor 2B (eIF2B) complex which is a heterodecamer of two sets of five different subunits: alpha, beta, gamma, delta and epsilon. Subunits alpha, beta and delta comprise a regulatory subcomplex and subunits epsilon and gamma comprise a catalytic subcomplex. Within the complex, the hexameric regulatory complex resides at the center, with the two heterodimeric catalytic subcomplexes bound on opposite sides.</text>
</comment>
<dbReference type="STRING" id="1884261.A0A5C3R837"/>
<dbReference type="EMBL" id="ML178814">
    <property type="protein sequence ID" value="TFL07574.1"/>
    <property type="molecule type" value="Genomic_DNA"/>
</dbReference>
<evidence type="ECO:0000256" key="8">
    <source>
        <dbReference type="ARBA" id="ARBA00046432"/>
    </source>
</evidence>